<sequence length="144" mass="16219">MTPDRFPPILAAGWALPKPDGFLAHFRPLIHPRATFSQPMFPDARGIDQIETMFRRLFTLFPDMTLAIAHTAANEDTVYVESLCTATLGRRPVTFTVCDRFTIVDGTIRARHSYSDPLPVLLACLRSPATWPRLLRSRLPVRSA</sequence>
<gene>
    <name evidence="2" type="ORF">ACTIVE_6202</name>
</gene>
<proteinExistence type="predicted"/>
<organism evidence="2 3">
    <name type="scientific">Actinomadura verrucosospora</name>
    <dbReference type="NCBI Taxonomy" id="46165"/>
    <lineage>
        <taxon>Bacteria</taxon>
        <taxon>Bacillati</taxon>
        <taxon>Actinomycetota</taxon>
        <taxon>Actinomycetes</taxon>
        <taxon>Streptosporangiales</taxon>
        <taxon>Thermomonosporaceae</taxon>
        <taxon>Actinomadura</taxon>
    </lineage>
</organism>
<dbReference type="InterPro" id="IPR037401">
    <property type="entry name" value="SnoaL-like"/>
</dbReference>
<dbReference type="RefSeq" id="WP_173098346.1">
    <property type="nucleotide sequence ID" value="NZ_CP053892.1"/>
</dbReference>
<keyword evidence="3" id="KW-1185">Reference proteome</keyword>
<dbReference type="Proteomes" id="UP000501240">
    <property type="component" value="Chromosome"/>
</dbReference>
<evidence type="ECO:0000259" key="1">
    <source>
        <dbReference type="Pfam" id="PF12680"/>
    </source>
</evidence>
<dbReference type="AlphaFoldDB" id="A0A7D3VVL2"/>
<name>A0A7D3VVL2_ACTVE</name>
<dbReference type="EMBL" id="CP053892">
    <property type="protein sequence ID" value="QKG24555.1"/>
    <property type="molecule type" value="Genomic_DNA"/>
</dbReference>
<reference evidence="2 3" key="1">
    <citation type="submission" date="2020-05" db="EMBL/GenBank/DDBJ databases">
        <title>Actinomadura verrucosospora NRRL-B18236 (PFL_A860) Genome sequencing and assembly.</title>
        <authorList>
            <person name="Samborskyy M."/>
        </authorList>
    </citation>
    <scope>NUCLEOTIDE SEQUENCE [LARGE SCALE GENOMIC DNA]</scope>
    <source>
        <strain evidence="2 3">NRRL:B18236</strain>
    </source>
</reference>
<feature type="domain" description="SnoaL-like" evidence="1">
    <location>
        <begin position="23"/>
        <end position="109"/>
    </location>
</feature>
<dbReference type="SUPFAM" id="SSF54427">
    <property type="entry name" value="NTF2-like"/>
    <property type="match status" value="1"/>
</dbReference>
<dbReference type="Pfam" id="PF12680">
    <property type="entry name" value="SnoaL_2"/>
    <property type="match status" value="1"/>
</dbReference>
<dbReference type="Gene3D" id="3.10.450.50">
    <property type="match status" value="1"/>
</dbReference>
<dbReference type="InterPro" id="IPR032710">
    <property type="entry name" value="NTF2-like_dom_sf"/>
</dbReference>
<protein>
    <submittedName>
        <fullName evidence="2">SnoaL-like domain-containing protein</fullName>
    </submittedName>
</protein>
<evidence type="ECO:0000313" key="2">
    <source>
        <dbReference type="EMBL" id="QKG24555.1"/>
    </source>
</evidence>
<accession>A0A7D3VVL2</accession>
<evidence type="ECO:0000313" key="3">
    <source>
        <dbReference type="Proteomes" id="UP000501240"/>
    </source>
</evidence>